<feature type="transmembrane region" description="Helical" evidence="2">
    <location>
        <begin position="34"/>
        <end position="54"/>
    </location>
</feature>
<name>A0A1Q9F486_SYMMI</name>
<organism evidence="3 4">
    <name type="scientific">Symbiodinium microadriaticum</name>
    <name type="common">Dinoflagellate</name>
    <name type="synonym">Zooxanthella microadriatica</name>
    <dbReference type="NCBI Taxonomy" id="2951"/>
    <lineage>
        <taxon>Eukaryota</taxon>
        <taxon>Sar</taxon>
        <taxon>Alveolata</taxon>
        <taxon>Dinophyceae</taxon>
        <taxon>Suessiales</taxon>
        <taxon>Symbiodiniaceae</taxon>
        <taxon>Symbiodinium</taxon>
    </lineage>
</organism>
<evidence type="ECO:0000313" key="4">
    <source>
        <dbReference type="Proteomes" id="UP000186817"/>
    </source>
</evidence>
<feature type="region of interest" description="Disordered" evidence="1">
    <location>
        <begin position="67"/>
        <end position="99"/>
    </location>
</feature>
<accession>A0A1Q9F486</accession>
<sequence length="307" mass="32364">MAGAPVGTLRREAEYDRLDTEVAGECRRMLGCNLAIAMLCVLFTICCLVVTVLLDPAGSSASAARKPAASFSTPSPLSVAPPPSPSMDPWRPTTATTSAPQEISSTAATSAWKPLPPGNPWQRSAPASSAVVTSATTTIRAAMRDIEPDDVILPPPPAAGAAAVSGCLLQVSWRSHGAATPAELGWYTVAAIDLGHTAFVRRETTPDQEQTALLLLMDFSELGSGLSFDASLTPFRLQAVIVATGAVCRSGAGWVLYFYVLRFMMPGDRVGLLPEVIFTYATYGNLEEPHSQHSNVFVGIAALAKFN</sequence>
<dbReference type="EMBL" id="LSRX01000015">
    <property type="protein sequence ID" value="OLQ14486.1"/>
    <property type="molecule type" value="Genomic_DNA"/>
</dbReference>
<evidence type="ECO:0000313" key="3">
    <source>
        <dbReference type="EMBL" id="OLQ14486.1"/>
    </source>
</evidence>
<keyword evidence="2" id="KW-0472">Membrane</keyword>
<dbReference type="AlphaFoldDB" id="A0A1Q9F486"/>
<evidence type="ECO:0000256" key="1">
    <source>
        <dbReference type="SAM" id="MobiDB-lite"/>
    </source>
</evidence>
<keyword evidence="2" id="KW-1133">Transmembrane helix</keyword>
<dbReference type="OrthoDB" id="10557335at2759"/>
<reference evidence="3 4" key="1">
    <citation type="submission" date="2016-02" db="EMBL/GenBank/DDBJ databases">
        <title>Genome analysis of coral dinoflagellate symbionts highlights evolutionary adaptations to a symbiotic lifestyle.</title>
        <authorList>
            <person name="Aranda M."/>
            <person name="Li Y."/>
            <person name="Liew Y.J."/>
            <person name="Baumgarten S."/>
            <person name="Simakov O."/>
            <person name="Wilson M."/>
            <person name="Piel J."/>
            <person name="Ashoor H."/>
            <person name="Bougouffa S."/>
            <person name="Bajic V.B."/>
            <person name="Ryu T."/>
            <person name="Ravasi T."/>
            <person name="Bayer T."/>
            <person name="Micklem G."/>
            <person name="Kim H."/>
            <person name="Bhak J."/>
            <person name="Lajeunesse T.C."/>
            <person name="Voolstra C.R."/>
        </authorList>
    </citation>
    <scope>NUCLEOTIDE SEQUENCE [LARGE SCALE GENOMIC DNA]</scope>
    <source>
        <strain evidence="3 4">CCMP2467</strain>
    </source>
</reference>
<dbReference type="Proteomes" id="UP000186817">
    <property type="component" value="Unassembled WGS sequence"/>
</dbReference>
<feature type="compositionally biased region" description="Low complexity" evidence="1">
    <location>
        <begin position="67"/>
        <end position="78"/>
    </location>
</feature>
<keyword evidence="2" id="KW-0812">Transmembrane</keyword>
<comment type="caution">
    <text evidence="3">The sequence shown here is derived from an EMBL/GenBank/DDBJ whole genome shotgun (WGS) entry which is preliminary data.</text>
</comment>
<evidence type="ECO:0000256" key="2">
    <source>
        <dbReference type="SAM" id="Phobius"/>
    </source>
</evidence>
<feature type="transmembrane region" description="Helical" evidence="2">
    <location>
        <begin position="237"/>
        <end position="260"/>
    </location>
</feature>
<protein>
    <submittedName>
        <fullName evidence="3">Uncharacterized protein</fullName>
    </submittedName>
</protein>
<proteinExistence type="predicted"/>
<gene>
    <name evidence="3" type="ORF">AK812_SmicGene1451</name>
</gene>
<keyword evidence="4" id="KW-1185">Reference proteome</keyword>